<accession>A0A0A9DBY0</accession>
<dbReference type="AlphaFoldDB" id="A0A0A9DBY0"/>
<proteinExistence type="predicted"/>
<organism evidence="1">
    <name type="scientific">Arundo donax</name>
    <name type="common">Giant reed</name>
    <name type="synonym">Donax arundinaceus</name>
    <dbReference type="NCBI Taxonomy" id="35708"/>
    <lineage>
        <taxon>Eukaryota</taxon>
        <taxon>Viridiplantae</taxon>
        <taxon>Streptophyta</taxon>
        <taxon>Embryophyta</taxon>
        <taxon>Tracheophyta</taxon>
        <taxon>Spermatophyta</taxon>
        <taxon>Magnoliopsida</taxon>
        <taxon>Liliopsida</taxon>
        <taxon>Poales</taxon>
        <taxon>Poaceae</taxon>
        <taxon>PACMAD clade</taxon>
        <taxon>Arundinoideae</taxon>
        <taxon>Arundineae</taxon>
        <taxon>Arundo</taxon>
    </lineage>
</organism>
<evidence type="ECO:0000313" key="1">
    <source>
        <dbReference type="EMBL" id="JAD83135.1"/>
    </source>
</evidence>
<dbReference type="EMBL" id="GBRH01214760">
    <property type="protein sequence ID" value="JAD83135.1"/>
    <property type="molecule type" value="Transcribed_RNA"/>
</dbReference>
<name>A0A0A9DBY0_ARUDO</name>
<reference evidence="1" key="2">
    <citation type="journal article" date="2015" name="Data Brief">
        <title>Shoot transcriptome of the giant reed, Arundo donax.</title>
        <authorList>
            <person name="Barrero R.A."/>
            <person name="Guerrero F.D."/>
            <person name="Moolhuijzen P."/>
            <person name="Goolsby J.A."/>
            <person name="Tidwell J."/>
            <person name="Bellgard S.E."/>
            <person name="Bellgard M.I."/>
        </authorList>
    </citation>
    <scope>NUCLEOTIDE SEQUENCE</scope>
    <source>
        <tissue evidence="1">Shoot tissue taken approximately 20 cm above the soil surface</tissue>
    </source>
</reference>
<sequence length="161" mass="19547">MKLMWGLISSQHRSQMRVNGQMPQKSWLKNWRRAWGCMIKRIVIRILKMQSRRLVHMMRQVYWRRCCRAARTGKVVMWFLQRKLCQVLQSTKMMIEVLKLIMSKRKDAGDGHQRRNKMKVLMLIMSNVQRVRFNLSLGMIMMKMLLIRWKSHPLLMMMVLL</sequence>
<reference evidence="1" key="1">
    <citation type="submission" date="2014-09" db="EMBL/GenBank/DDBJ databases">
        <authorList>
            <person name="Magalhaes I.L.F."/>
            <person name="Oliveira U."/>
            <person name="Santos F.R."/>
            <person name="Vidigal T.H.D.A."/>
            <person name="Brescovit A.D."/>
            <person name="Santos A.J."/>
        </authorList>
    </citation>
    <scope>NUCLEOTIDE SEQUENCE</scope>
    <source>
        <tissue evidence="1">Shoot tissue taken approximately 20 cm above the soil surface</tissue>
    </source>
</reference>
<protein>
    <submittedName>
        <fullName evidence="1">Uncharacterized protein</fullName>
    </submittedName>
</protein>